<dbReference type="EMBL" id="LT670844">
    <property type="protein sequence ID" value="SHK34156.1"/>
    <property type="molecule type" value="Genomic_DNA"/>
</dbReference>
<keyword evidence="1" id="KW-0472">Membrane</keyword>
<keyword evidence="1" id="KW-1133">Transmembrane helix</keyword>
<protein>
    <submittedName>
        <fullName evidence="2">Tumour protein p53-inducible protein 11</fullName>
    </submittedName>
</protein>
<feature type="transmembrane region" description="Helical" evidence="1">
    <location>
        <begin position="72"/>
        <end position="93"/>
    </location>
</feature>
<evidence type="ECO:0000313" key="2">
    <source>
        <dbReference type="EMBL" id="SHK34156.1"/>
    </source>
</evidence>
<reference evidence="2 3" key="1">
    <citation type="submission" date="2016-11" db="EMBL/GenBank/DDBJ databases">
        <authorList>
            <person name="Jaros S."/>
            <person name="Januszkiewicz K."/>
            <person name="Wedrychowicz H."/>
        </authorList>
    </citation>
    <scope>NUCLEOTIDE SEQUENCE [LARGE SCALE GENOMIC DNA]</scope>
    <source>
        <strain evidence="2 3">GAS499</strain>
    </source>
</reference>
<evidence type="ECO:0000256" key="1">
    <source>
        <dbReference type="SAM" id="Phobius"/>
    </source>
</evidence>
<feature type="transmembrane region" description="Helical" evidence="1">
    <location>
        <begin position="99"/>
        <end position="119"/>
    </location>
</feature>
<keyword evidence="1" id="KW-0812">Transmembrane</keyword>
<name>A0A1M6RNW3_9BRAD</name>
<feature type="transmembrane region" description="Helical" evidence="1">
    <location>
        <begin position="42"/>
        <end position="60"/>
    </location>
</feature>
<evidence type="ECO:0000313" key="3">
    <source>
        <dbReference type="Proteomes" id="UP000189935"/>
    </source>
</evidence>
<gene>
    <name evidence="2" type="ORF">SAMN05444159_3034</name>
</gene>
<dbReference type="RefSeq" id="WP_172842041.1">
    <property type="nucleotide sequence ID" value="NZ_LT670844.1"/>
</dbReference>
<proteinExistence type="predicted"/>
<sequence length="128" mass="13401">MTIKTFFTIIAVLALVHGVGFVLAPEQVATSYGMTTSPSSVLMARLFGAALLALGLIFWFARDNSSESVRGVLIATVIANTVGLVVVVMGTMAGTMNSMGWVAALIYLFGAAGCGYFVMARSPQLSSR</sequence>
<organism evidence="2 3">
    <name type="scientific">Bradyrhizobium lablabi</name>
    <dbReference type="NCBI Taxonomy" id="722472"/>
    <lineage>
        <taxon>Bacteria</taxon>
        <taxon>Pseudomonadati</taxon>
        <taxon>Pseudomonadota</taxon>
        <taxon>Alphaproteobacteria</taxon>
        <taxon>Hyphomicrobiales</taxon>
        <taxon>Nitrobacteraceae</taxon>
        <taxon>Bradyrhizobium</taxon>
    </lineage>
</organism>
<accession>A0A1M6RNW3</accession>
<dbReference type="AlphaFoldDB" id="A0A1M6RNW3"/>
<dbReference type="Proteomes" id="UP000189935">
    <property type="component" value="Chromosome I"/>
</dbReference>